<dbReference type="Proteomes" id="UP000198460">
    <property type="component" value="Unassembled WGS sequence"/>
</dbReference>
<dbReference type="EMBL" id="FXAN01000033">
    <property type="protein sequence ID" value="SMF98650.1"/>
    <property type="molecule type" value="Genomic_DNA"/>
</dbReference>
<feature type="region of interest" description="Disordered" evidence="1">
    <location>
        <begin position="26"/>
        <end position="63"/>
    </location>
</feature>
<evidence type="ECO:0000256" key="1">
    <source>
        <dbReference type="SAM" id="MobiDB-lite"/>
    </source>
</evidence>
<accession>A0A238H0A5</accession>
<evidence type="ECO:0000313" key="2">
    <source>
        <dbReference type="EMBL" id="SMF98650.1"/>
    </source>
</evidence>
<name>A0A238H0A5_9BURK</name>
<reference evidence="2 3" key="1">
    <citation type="submission" date="2017-04" db="EMBL/GenBank/DDBJ databases">
        <authorList>
            <person name="Afonso C.L."/>
            <person name="Miller P.J."/>
            <person name="Scott M.A."/>
            <person name="Spackman E."/>
            <person name="Goraichik I."/>
            <person name="Dimitrov K.M."/>
            <person name="Suarez D.L."/>
            <person name="Swayne D.E."/>
        </authorList>
    </citation>
    <scope>NUCLEOTIDE SEQUENCE [LARGE SCALE GENOMIC DNA]</scope>
    <source>
        <strain evidence="2">LMG 28154</strain>
    </source>
</reference>
<protein>
    <submittedName>
        <fullName evidence="2">Uncharacterized protein</fullName>
    </submittedName>
</protein>
<gene>
    <name evidence="2" type="ORF">BSIN_1931</name>
</gene>
<organism evidence="2 3">
    <name type="scientific">Burkholderia singularis</name>
    <dbReference type="NCBI Taxonomy" id="1503053"/>
    <lineage>
        <taxon>Bacteria</taxon>
        <taxon>Pseudomonadati</taxon>
        <taxon>Pseudomonadota</taxon>
        <taxon>Betaproteobacteria</taxon>
        <taxon>Burkholderiales</taxon>
        <taxon>Burkholderiaceae</taxon>
        <taxon>Burkholderia</taxon>
        <taxon>pseudomallei group</taxon>
    </lineage>
</organism>
<evidence type="ECO:0000313" key="3">
    <source>
        <dbReference type="Proteomes" id="UP000198460"/>
    </source>
</evidence>
<dbReference type="AlphaFoldDB" id="A0A238H0A5"/>
<proteinExistence type="predicted"/>
<sequence length="63" mass="6337">MPAHSRAACEAGTMRVIAASAGESRAPLGGIAQGAGRRDRHRAHRAASGTGGHRPAHASSRAV</sequence>